<accession>A0A4V3C4R4</accession>
<feature type="transmembrane region" description="Helical" evidence="1">
    <location>
        <begin position="302"/>
        <end position="324"/>
    </location>
</feature>
<feature type="transmembrane region" description="Helical" evidence="1">
    <location>
        <begin position="187"/>
        <end position="210"/>
    </location>
</feature>
<protein>
    <recommendedName>
        <fullName evidence="4">O-antigen/teichoic acid export membrane protein</fullName>
    </recommendedName>
</protein>
<evidence type="ECO:0000256" key="1">
    <source>
        <dbReference type="SAM" id="Phobius"/>
    </source>
</evidence>
<sequence>MIKFLLSRYITYAIIFLEVLLVPLFLNKSDYVEYEYIKNVINLSSFVLLGSHTGFIYYFYSKKQDFFPELIKLSIYILLFSSLFFSIYYNSPLLLLSFFCFGASVFIEKKLQVEKKFYLAILYKPFLALVLIVAVFFLKDIGISLILAAGYSLALVLWFLIIRLFAKHLFKQLLPTRLLITRNDIITYYKMIKVGIVENAATVILMFYLFADRYMLNHFYQDQLPSYSLAFNFSQFVFIGINSLAYIQNVEIGENLGSLSKEKIIQILKKTMAFFVLLFIGVLCVSFIYGKIFKGFENLMGYTILLSLFIGLFYVCNVLSVIPLFKGKQKVVTMSLGFFFLINVILSFVFFRLHIPPIWNIAKTACLLTIFGGYIVGYSIILIQKKGN</sequence>
<keyword evidence="1" id="KW-0472">Membrane</keyword>
<dbReference type="AlphaFoldDB" id="A0A4V3C4R4"/>
<comment type="caution">
    <text evidence="2">The sequence shown here is derived from an EMBL/GenBank/DDBJ whole genome shotgun (WGS) entry which is preliminary data.</text>
</comment>
<keyword evidence="1" id="KW-1133">Transmembrane helix</keyword>
<feature type="transmembrane region" description="Helical" evidence="1">
    <location>
        <begin position="143"/>
        <end position="166"/>
    </location>
</feature>
<evidence type="ECO:0008006" key="4">
    <source>
        <dbReference type="Google" id="ProtNLM"/>
    </source>
</evidence>
<evidence type="ECO:0000313" key="3">
    <source>
        <dbReference type="Proteomes" id="UP000295741"/>
    </source>
</evidence>
<gene>
    <name evidence="2" type="ORF">BC659_2233</name>
</gene>
<keyword evidence="1" id="KW-0812">Transmembrane</keyword>
<feature type="transmembrane region" description="Helical" evidence="1">
    <location>
        <begin position="75"/>
        <end position="105"/>
    </location>
</feature>
<dbReference type="Proteomes" id="UP000295741">
    <property type="component" value="Unassembled WGS sequence"/>
</dbReference>
<feature type="transmembrane region" description="Helical" evidence="1">
    <location>
        <begin position="230"/>
        <end position="250"/>
    </location>
</feature>
<feature type="transmembrane region" description="Helical" evidence="1">
    <location>
        <begin position="271"/>
        <end position="290"/>
    </location>
</feature>
<dbReference type="RefSeq" id="WP_133474790.1">
    <property type="nucleotide sequence ID" value="NZ_SNWP01000011.1"/>
</dbReference>
<organism evidence="2 3">
    <name type="scientific">Sediminibacterium goheungense</name>
    <dbReference type="NCBI Taxonomy" id="1086393"/>
    <lineage>
        <taxon>Bacteria</taxon>
        <taxon>Pseudomonadati</taxon>
        <taxon>Bacteroidota</taxon>
        <taxon>Chitinophagia</taxon>
        <taxon>Chitinophagales</taxon>
        <taxon>Chitinophagaceae</taxon>
        <taxon>Sediminibacterium</taxon>
    </lineage>
</organism>
<name>A0A4V3C4R4_9BACT</name>
<feature type="transmembrane region" description="Helical" evidence="1">
    <location>
        <begin position="39"/>
        <end position="60"/>
    </location>
</feature>
<feature type="transmembrane region" description="Helical" evidence="1">
    <location>
        <begin position="117"/>
        <end position="137"/>
    </location>
</feature>
<feature type="transmembrane region" description="Helical" evidence="1">
    <location>
        <begin position="6"/>
        <end position="27"/>
    </location>
</feature>
<feature type="transmembrane region" description="Helical" evidence="1">
    <location>
        <begin position="336"/>
        <end position="355"/>
    </location>
</feature>
<keyword evidence="3" id="KW-1185">Reference proteome</keyword>
<feature type="transmembrane region" description="Helical" evidence="1">
    <location>
        <begin position="361"/>
        <end position="383"/>
    </location>
</feature>
<reference evidence="2 3" key="1">
    <citation type="submission" date="2019-03" db="EMBL/GenBank/DDBJ databases">
        <title>Genomic Encyclopedia of Archaeal and Bacterial Type Strains, Phase II (KMG-II): from individual species to whole genera.</title>
        <authorList>
            <person name="Goeker M."/>
        </authorList>
    </citation>
    <scope>NUCLEOTIDE SEQUENCE [LARGE SCALE GENOMIC DNA]</scope>
    <source>
        <strain evidence="2 3">DSM 28323</strain>
    </source>
</reference>
<dbReference type="EMBL" id="SNWP01000011">
    <property type="protein sequence ID" value="TDO26918.1"/>
    <property type="molecule type" value="Genomic_DNA"/>
</dbReference>
<evidence type="ECO:0000313" key="2">
    <source>
        <dbReference type="EMBL" id="TDO26918.1"/>
    </source>
</evidence>
<proteinExistence type="predicted"/>